<protein>
    <submittedName>
        <fullName evidence="1">Uncharacterized protein</fullName>
    </submittedName>
</protein>
<evidence type="ECO:0000313" key="2">
    <source>
        <dbReference type="Proteomes" id="UP001500399"/>
    </source>
</evidence>
<gene>
    <name evidence="1" type="ORF">GCM10008919_03590</name>
</gene>
<name>A0ABP3CG69_9FIRM</name>
<proteinExistence type="predicted"/>
<comment type="caution">
    <text evidence="1">The sequence shown here is derived from an EMBL/GenBank/DDBJ whole genome shotgun (WGS) entry which is preliminary data.</text>
</comment>
<reference evidence="2" key="1">
    <citation type="journal article" date="2019" name="Int. J. Syst. Evol. Microbiol.">
        <title>The Global Catalogue of Microorganisms (GCM) 10K type strain sequencing project: providing services to taxonomists for standard genome sequencing and annotation.</title>
        <authorList>
            <consortium name="The Broad Institute Genomics Platform"/>
            <consortium name="The Broad Institute Genome Sequencing Center for Infectious Disease"/>
            <person name="Wu L."/>
            <person name="Ma J."/>
        </authorList>
    </citation>
    <scope>NUCLEOTIDE SEQUENCE [LARGE SCALE GENOMIC DNA]</scope>
    <source>
        <strain evidence="2">JCM 8542</strain>
    </source>
</reference>
<keyword evidence="2" id="KW-1185">Reference proteome</keyword>
<dbReference type="RefSeq" id="WP_304987757.1">
    <property type="nucleotide sequence ID" value="NZ_CP128650.1"/>
</dbReference>
<accession>A0ABP3CG69</accession>
<organism evidence="1 2">
    <name type="scientific">Selenomonas dianae</name>
    <dbReference type="NCBI Taxonomy" id="135079"/>
    <lineage>
        <taxon>Bacteria</taxon>
        <taxon>Bacillati</taxon>
        <taxon>Bacillota</taxon>
        <taxon>Negativicutes</taxon>
        <taxon>Selenomonadales</taxon>
        <taxon>Selenomonadaceae</taxon>
        <taxon>Selenomonas</taxon>
    </lineage>
</organism>
<dbReference type="Proteomes" id="UP001500399">
    <property type="component" value="Unassembled WGS sequence"/>
</dbReference>
<dbReference type="EMBL" id="BAAACR010000002">
    <property type="protein sequence ID" value="GAA0203602.1"/>
    <property type="molecule type" value="Genomic_DNA"/>
</dbReference>
<evidence type="ECO:0000313" key="1">
    <source>
        <dbReference type="EMBL" id="GAA0203602.1"/>
    </source>
</evidence>
<sequence length="175" mass="20243">MICNNAKQCMEEVLKSNTTTLNCTKSEKCLEFCDSRSLVKCEEKGIEYYIQNHLPSELEIAKIHVDSHMITSPELKCDYMVIMKTKDTSEVVLVELKGKDYQHAIHQLNKTLDNLSDALTLFHSIHGRIVWRTKKAPKMDADPDILKLRRRFLQHRGDLKVEKSPFEESSSCFLI</sequence>